<sequence>MILRLINTGSRKGMLVAFIMAVLLLLLPLAMKNKFYLHVMILVFFYAAASGAWNIIGGYGGQLSLGHAAFYGLGAYTSTLLYLHFSLTPWLGMLAAGLLSVIVAIAISYPCFRLRGPFFALATLAFAEVMRLVSIFWRDLTAGSVGLLIPFKPGLANLIFRGKEPYYYMALVLMLIVLTISLWIENSKFGYYLEALKEDEDAAEALGVRTTRYKLLAASLSAFLTALCGVFMAQYILFIEPEGVFNMNLSVQLALIPVVGGIGSAWGPIIGSFLLTPLNEFLRSWLGGDYNGLNFVLYGLILITVVTLMPDGIYTSVKKLITRRKPGQDLQNRHGKLAVKKQQTRG</sequence>
<dbReference type="EMBL" id="CP121694">
    <property type="protein sequence ID" value="WRO22831.1"/>
    <property type="molecule type" value="Genomic_DNA"/>
</dbReference>
<accession>A0AAU0URG8</accession>
<comment type="subcellular location">
    <subcellularLocation>
        <location evidence="1">Cell membrane</location>
        <topology evidence="1">Multi-pass membrane protein</topology>
    </subcellularLocation>
</comment>
<feature type="transmembrane region" description="Helical" evidence="6">
    <location>
        <begin position="68"/>
        <end position="85"/>
    </location>
</feature>
<feature type="transmembrane region" description="Helical" evidence="6">
    <location>
        <begin position="167"/>
        <end position="184"/>
    </location>
</feature>
<feature type="transmembrane region" description="Helical" evidence="6">
    <location>
        <begin position="91"/>
        <end position="111"/>
    </location>
</feature>
<dbReference type="AlphaFoldDB" id="A0AAU0URG8"/>
<protein>
    <submittedName>
        <fullName evidence="7">Branched-chain amino acid ABC transporter permease</fullName>
    </submittedName>
</protein>
<evidence type="ECO:0000256" key="2">
    <source>
        <dbReference type="ARBA" id="ARBA00022475"/>
    </source>
</evidence>
<dbReference type="Proteomes" id="UP001329915">
    <property type="component" value="Chromosome"/>
</dbReference>
<evidence type="ECO:0000313" key="8">
    <source>
        <dbReference type="Proteomes" id="UP001329915"/>
    </source>
</evidence>
<feature type="transmembrane region" description="Helical" evidence="6">
    <location>
        <begin position="295"/>
        <end position="314"/>
    </location>
</feature>
<keyword evidence="5 6" id="KW-0472">Membrane</keyword>
<feature type="transmembrane region" description="Helical" evidence="6">
    <location>
        <begin position="251"/>
        <end position="275"/>
    </location>
</feature>
<gene>
    <name evidence="7" type="ORF">MFMK1_002672</name>
</gene>
<feature type="transmembrane region" description="Helical" evidence="6">
    <location>
        <begin position="215"/>
        <end position="239"/>
    </location>
</feature>
<evidence type="ECO:0000313" key="7">
    <source>
        <dbReference type="EMBL" id="WRO22831.1"/>
    </source>
</evidence>
<dbReference type="RefSeq" id="WP_366922227.1">
    <property type="nucleotide sequence ID" value="NZ_CP121694.1"/>
</dbReference>
<dbReference type="InterPro" id="IPR043428">
    <property type="entry name" value="LivM-like"/>
</dbReference>
<evidence type="ECO:0000256" key="4">
    <source>
        <dbReference type="ARBA" id="ARBA00022989"/>
    </source>
</evidence>
<evidence type="ECO:0000256" key="5">
    <source>
        <dbReference type="ARBA" id="ARBA00023136"/>
    </source>
</evidence>
<keyword evidence="4 6" id="KW-1133">Transmembrane helix</keyword>
<feature type="transmembrane region" description="Helical" evidence="6">
    <location>
        <begin position="12"/>
        <end position="29"/>
    </location>
</feature>
<keyword evidence="2" id="KW-1003">Cell membrane</keyword>
<dbReference type="InterPro" id="IPR001851">
    <property type="entry name" value="ABC_transp_permease"/>
</dbReference>
<dbReference type="PANTHER" id="PTHR30482">
    <property type="entry name" value="HIGH-AFFINITY BRANCHED-CHAIN AMINO ACID TRANSPORT SYSTEM PERMEASE"/>
    <property type="match status" value="1"/>
</dbReference>
<organism evidence="7 8">
    <name type="scientific">Metallumcola ferriviriculae</name>
    <dbReference type="NCBI Taxonomy" id="3039180"/>
    <lineage>
        <taxon>Bacteria</taxon>
        <taxon>Bacillati</taxon>
        <taxon>Bacillota</taxon>
        <taxon>Clostridia</taxon>
        <taxon>Neomoorellales</taxon>
        <taxon>Desulfitibacteraceae</taxon>
        <taxon>Metallumcola</taxon>
    </lineage>
</organism>
<reference evidence="7 8" key="1">
    <citation type="submission" date="2023-04" db="EMBL/GenBank/DDBJ databases">
        <authorList>
            <person name="Hsu D."/>
        </authorList>
    </citation>
    <scope>NUCLEOTIDE SEQUENCE [LARGE SCALE GENOMIC DNA]</scope>
    <source>
        <strain evidence="7 8">MK1</strain>
    </source>
</reference>
<evidence type="ECO:0000256" key="6">
    <source>
        <dbReference type="SAM" id="Phobius"/>
    </source>
</evidence>
<keyword evidence="3 6" id="KW-0812">Transmembrane</keyword>
<dbReference type="Pfam" id="PF02653">
    <property type="entry name" value="BPD_transp_2"/>
    <property type="match status" value="1"/>
</dbReference>
<keyword evidence="8" id="KW-1185">Reference proteome</keyword>
<dbReference type="PANTHER" id="PTHR30482:SF10">
    <property type="entry name" value="HIGH-AFFINITY BRANCHED-CHAIN AMINO ACID TRANSPORT PROTEIN BRAE"/>
    <property type="match status" value="1"/>
</dbReference>
<name>A0AAU0URG8_9FIRM</name>
<evidence type="ECO:0000256" key="3">
    <source>
        <dbReference type="ARBA" id="ARBA00022692"/>
    </source>
</evidence>
<evidence type="ECO:0000256" key="1">
    <source>
        <dbReference type="ARBA" id="ARBA00004651"/>
    </source>
</evidence>
<feature type="transmembrane region" description="Helical" evidence="6">
    <location>
        <begin position="35"/>
        <end position="56"/>
    </location>
</feature>
<dbReference type="GO" id="GO:0005886">
    <property type="term" value="C:plasma membrane"/>
    <property type="evidence" value="ECO:0007669"/>
    <property type="project" value="UniProtKB-SubCell"/>
</dbReference>
<dbReference type="CDD" id="cd06581">
    <property type="entry name" value="TM_PBP1_LivM_like"/>
    <property type="match status" value="1"/>
</dbReference>
<dbReference type="GO" id="GO:0015658">
    <property type="term" value="F:branched-chain amino acid transmembrane transporter activity"/>
    <property type="evidence" value="ECO:0007669"/>
    <property type="project" value="InterPro"/>
</dbReference>
<proteinExistence type="predicted"/>
<dbReference type="KEGG" id="dbc:MFMK1_002672"/>